<sequence length="203" mass="21072">MILLGNGGSSTGVVGRGGKIMSNYIVGPSSSCNNKNNGNAPAVDDKRGFGLCQVYHSLDLLAIASYSALRLSSSCIILTVAFALRSARSFTASTLALFLTLSTFSGGLFKGNIGPSTSSSSSSRETICDGFSTSVATLRAEGMSKGTWFNGATKIVGEVKTSKARGLTMASTMLVGGTTSLTYDRELEGLPFAFLSIFRTLSV</sequence>
<dbReference type="EnsemblPlants" id="evm.model.04.1569">
    <property type="protein sequence ID" value="cds.evm.model.04.1569"/>
    <property type="gene ID" value="evm.TU.04.1569"/>
</dbReference>
<dbReference type="Proteomes" id="UP000596661">
    <property type="component" value="Chromosome 4"/>
</dbReference>
<reference evidence="1" key="1">
    <citation type="submission" date="2018-11" db="EMBL/GenBank/DDBJ databases">
        <authorList>
            <person name="Grassa J C."/>
        </authorList>
    </citation>
    <scope>NUCLEOTIDE SEQUENCE [LARGE SCALE GENOMIC DNA]</scope>
</reference>
<evidence type="ECO:0000313" key="2">
    <source>
        <dbReference type="Proteomes" id="UP000596661"/>
    </source>
</evidence>
<dbReference type="Gramene" id="evm.model.04.1569">
    <property type="protein sequence ID" value="cds.evm.model.04.1569"/>
    <property type="gene ID" value="evm.TU.04.1569"/>
</dbReference>
<dbReference type="AlphaFoldDB" id="A0A803PDN0"/>
<name>A0A803PDN0_CANSA</name>
<organism evidence="1 2">
    <name type="scientific">Cannabis sativa</name>
    <name type="common">Hemp</name>
    <name type="synonym">Marijuana</name>
    <dbReference type="NCBI Taxonomy" id="3483"/>
    <lineage>
        <taxon>Eukaryota</taxon>
        <taxon>Viridiplantae</taxon>
        <taxon>Streptophyta</taxon>
        <taxon>Embryophyta</taxon>
        <taxon>Tracheophyta</taxon>
        <taxon>Spermatophyta</taxon>
        <taxon>Magnoliopsida</taxon>
        <taxon>eudicotyledons</taxon>
        <taxon>Gunneridae</taxon>
        <taxon>Pentapetalae</taxon>
        <taxon>rosids</taxon>
        <taxon>fabids</taxon>
        <taxon>Rosales</taxon>
        <taxon>Cannabaceae</taxon>
        <taxon>Cannabis</taxon>
    </lineage>
</organism>
<protein>
    <submittedName>
        <fullName evidence="1">Uncharacterized protein</fullName>
    </submittedName>
</protein>
<accession>A0A803PDN0</accession>
<keyword evidence="2" id="KW-1185">Reference proteome</keyword>
<proteinExistence type="predicted"/>
<reference evidence="1" key="2">
    <citation type="submission" date="2021-03" db="UniProtKB">
        <authorList>
            <consortium name="EnsemblPlants"/>
        </authorList>
    </citation>
    <scope>IDENTIFICATION</scope>
</reference>
<dbReference type="EMBL" id="UZAU01000393">
    <property type="status" value="NOT_ANNOTATED_CDS"/>
    <property type="molecule type" value="Genomic_DNA"/>
</dbReference>
<evidence type="ECO:0000313" key="1">
    <source>
        <dbReference type="EnsemblPlants" id="cds.evm.model.04.1569"/>
    </source>
</evidence>